<keyword evidence="6" id="KW-1185">Reference proteome</keyword>
<gene>
    <name evidence="5" type="ORF">GSPATT00011152001</name>
</gene>
<dbReference type="GO" id="GO:0010970">
    <property type="term" value="P:transport along microtubule"/>
    <property type="evidence" value="ECO:0000318"/>
    <property type="project" value="GO_Central"/>
</dbReference>
<evidence type="ECO:0000313" key="6">
    <source>
        <dbReference type="Proteomes" id="UP000000600"/>
    </source>
</evidence>
<accession>A0CXK3</accession>
<dbReference type="InParanoid" id="A0CXK3"/>
<sequence>MISQQEKERLLQDKRNKIAAYKKKLEQSQQTSSNTQPQQVIQAQDNDQINQSPQKEQPPSNQAVIALPQQSDLISLYLQTKRKKLRFQTIEMYSNSPAPPQAEVMTIEFGVQCEFEMSSSQQENEDQVIPLIDNVRRDSRKKRKVLQSAEEPVEKRQIPFFNPNHFKGFSRSLKTIEKAIHGVGVYVLEDLMNTQQVAQEIGKDNLTKLLSFSDKLYTENRVVTSIQWSPNLPYSFLASYSQNEEGSITDQVGVVLLWSLQLKSRPEFYCFASSPVTSACFIPSVQVYCLEDYTMAKQLFGT</sequence>
<proteinExistence type="predicted"/>
<dbReference type="GO" id="GO:0045503">
    <property type="term" value="F:dynein light chain binding"/>
    <property type="evidence" value="ECO:0000318"/>
    <property type="project" value="GO_Central"/>
</dbReference>
<dbReference type="FunCoup" id="A0CXK3">
    <property type="interactions" value="338"/>
</dbReference>
<feature type="compositionally biased region" description="Polar residues" evidence="4">
    <location>
        <begin position="40"/>
        <end position="62"/>
    </location>
</feature>
<evidence type="ECO:0000313" key="5">
    <source>
        <dbReference type="EMBL" id="CAK75520.1"/>
    </source>
</evidence>
<dbReference type="OrthoDB" id="4189at2759"/>
<keyword evidence="1" id="KW-0963">Cytoplasm</keyword>
<dbReference type="EMBL" id="CT868208">
    <property type="protein sequence ID" value="CAK75520.1"/>
    <property type="molecule type" value="Genomic_DNA"/>
</dbReference>
<dbReference type="GO" id="GO:0045504">
    <property type="term" value="F:dynein heavy chain binding"/>
    <property type="evidence" value="ECO:0000318"/>
    <property type="project" value="GO_Central"/>
</dbReference>
<dbReference type="GeneID" id="5028702"/>
<keyword evidence="2" id="KW-0853">WD repeat</keyword>
<evidence type="ECO:0000256" key="1">
    <source>
        <dbReference type="ARBA" id="ARBA00022490"/>
    </source>
</evidence>
<evidence type="ECO:0000256" key="3">
    <source>
        <dbReference type="ARBA" id="ARBA00022737"/>
    </source>
</evidence>
<dbReference type="KEGG" id="ptm:GSPATT00011152001"/>
<organism evidence="5 6">
    <name type="scientific">Paramecium tetraurelia</name>
    <dbReference type="NCBI Taxonomy" id="5888"/>
    <lineage>
        <taxon>Eukaryota</taxon>
        <taxon>Sar</taxon>
        <taxon>Alveolata</taxon>
        <taxon>Ciliophora</taxon>
        <taxon>Intramacronucleata</taxon>
        <taxon>Oligohymenophorea</taxon>
        <taxon>Peniculida</taxon>
        <taxon>Parameciidae</taxon>
        <taxon>Paramecium</taxon>
    </lineage>
</organism>
<dbReference type="PANTHER" id="PTHR12442:SF22">
    <property type="entry name" value="CYTOPLASMIC DYNEIN 1 INTERMEDIATE CHAIN-RELATED"/>
    <property type="match status" value="1"/>
</dbReference>
<keyword evidence="3" id="KW-0677">Repeat</keyword>
<dbReference type="HOGENOM" id="CLU_922740_0_0_1"/>
<dbReference type="RefSeq" id="XP_001442917.1">
    <property type="nucleotide sequence ID" value="XM_001442880.1"/>
</dbReference>
<protein>
    <submittedName>
        <fullName evidence="5">Uncharacterized protein</fullName>
    </submittedName>
</protein>
<dbReference type="InterPro" id="IPR050687">
    <property type="entry name" value="Dynein_IC"/>
</dbReference>
<reference evidence="5 6" key="1">
    <citation type="journal article" date="2006" name="Nature">
        <title>Global trends of whole-genome duplications revealed by the ciliate Paramecium tetraurelia.</title>
        <authorList>
            <consortium name="Genoscope"/>
            <person name="Aury J.-M."/>
            <person name="Jaillon O."/>
            <person name="Duret L."/>
            <person name="Noel B."/>
            <person name="Jubin C."/>
            <person name="Porcel B.M."/>
            <person name="Segurens B."/>
            <person name="Daubin V."/>
            <person name="Anthouard V."/>
            <person name="Aiach N."/>
            <person name="Arnaiz O."/>
            <person name="Billaut A."/>
            <person name="Beisson J."/>
            <person name="Blanc I."/>
            <person name="Bouhouche K."/>
            <person name="Camara F."/>
            <person name="Duharcourt S."/>
            <person name="Guigo R."/>
            <person name="Gogendeau D."/>
            <person name="Katinka M."/>
            <person name="Keller A.-M."/>
            <person name="Kissmehl R."/>
            <person name="Klotz C."/>
            <person name="Koll F."/>
            <person name="Le Moue A."/>
            <person name="Lepere C."/>
            <person name="Malinsky S."/>
            <person name="Nowacki M."/>
            <person name="Nowak J.K."/>
            <person name="Plattner H."/>
            <person name="Poulain J."/>
            <person name="Ruiz F."/>
            <person name="Serrano V."/>
            <person name="Zagulski M."/>
            <person name="Dessen P."/>
            <person name="Betermier M."/>
            <person name="Weissenbach J."/>
            <person name="Scarpelli C."/>
            <person name="Schachter V."/>
            <person name="Sperling L."/>
            <person name="Meyer E."/>
            <person name="Cohen J."/>
            <person name="Wincker P."/>
        </authorList>
    </citation>
    <scope>NUCLEOTIDE SEQUENCE [LARGE SCALE GENOMIC DNA]</scope>
    <source>
        <strain evidence="5 6">Stock d4-2</strain>
    </source>
</reference>
<dbReference type="Proteomes" id="UP000000600">
    <property type="component" value="Unassembled WGS sequence"/>
</dbReference>
<evidence type="ECO:0000256" key="2">
    <source>
        <dbReference type="ARBA" id="ARBA00022574"/>
    </source>
</evidence>
<feature type="region of interest" description="Disordered" evidence="4">
    <location>
        <begin position="22"/>
        <end position="62"/>
    </location>
</feature>
<name>A0CXK3_PARTE</name>
<dbReference type="PANTHER" id="PTHR12442">
    <property type="entry name" value="DYNEIN INTERMEDIATE CHAIN"/>
    <property type="match status" value="1"/>
</dbReference>
<dbReference type="AlphaFoldDB" id="A0CXK3"/>
<dbReference type="GO" id="GO:0005868">
    <property type="term" value="C:cytoplasmic dynein complex"/>
    <property type="evidence" value="ECO:0000318"/>
    <property type="project" value="GO_Central"/>
</dbReference>
<dbReference type="STRING" id="5888.A0CXK3"/>
<evidence type="ECO:0000256" key="4">
    <source>
        <dbReference type="SAM" id="MobiDB-lite"/>
    </source>
</evidence>
<feature type="compositionally biased region" description="Low complexity" evidence="4">
    <location>
        <begin position="27"/>
        <end position="39"/>
    </location>
</feature>